<sequence>MSERPRRHQRKPSLSVFTNSLENLTDISPTATPPSSIPPQLPRHQIPPPTPAAAPPANLDKKDDNASKEENASSN</sequence>
<reference evidence="3" key="2">
    <citation type="submission" date="2025-08" db="UniProtKB">
        <authorList>
            <consortium name="RefSeq"/>
        </authorList>
    </citation>
    <scope>IDENTIFICATION</scope>
    <source>
        <tissue evidence="3">Leaf</tissue>
    </source>
</reference>
<evidence type="ECO:0000256" key="1">
    <source>
        <dbReference type="SAM" id="MobiDB-lite"/>
    </source>
</evidence>
<accession>A0A6J0MTC1</accession>
<feature type="compositionally biased region" description="Basic and acidic residues" evidence="1">
    <location>
        <begin position="59"/>
        <end position="75"/>
    </location>
</feature>
<dbReference type="PANTHER" id="PTHR38527">
    <property type="entry name" value="OS01G0838200 PROTEIN"/>
    <property type="match status" value="1"/>
</dbReference>
<evidence type="ECO:0000313" key="3">
    <source>
        <dbReference type="RefSeq" id="XP_018475118.1"/>
    </source>
</evidence>
<name>A0A6J0MTC1_RAPSA</name>
<gene>
    <name evidence="3" type="primary">LOC108846385</name>
</gene>
<dbReference type="RefSeq" id="XP_018475118.1">
    <property type="nucleotide sequence ID" value="XM_018619616.2"/>
</dbReference>
<evidence type="ECO:0000313" key="2">
    <source>
        <dbReference type="Proteomes" id="UP000504610"/>
    </source>
</evidence>
<organism evidence="2 3">
    <name type="scientific">Raphanus sativus</name>
    <name type="common">Radish</name>
    <name type="synonym">Raphanus raphanistrum var. sativus</name>
    <dbReference type="NCBI Taxonomy" id="3726"/>
    <lineage>
        <taxon>Eukaryota</taxon>
        <taxon>Viridiplantae</taxon>
        <taxon>Streptophyta</taxon>
        <taxon>Embryophyta</taxon>
        <taxon>Tracheophyta</taxon>
        <taxon>Spermatophyta</taxon>
        <taxon>Magnoliopsida</taxon>
        <taxon>eudicotyledons</taxon>
        <taxon>Gunneridae</taxon>
        <taxon>Pentapetalae</taxon>
        <taxon>rosids</taxon>
        <taxon>malvids</taxon>
        <taxon>Brassicales</taxon>
        <taxon>Brassicaceae</taxon>
        <taxon>Brassiceae</taxon>
        <taxon>Raphanus</taxon>
    </lineage>
</organism>
<feature type="compositionally biased region" description="Polar residues" evidence="1">
    <location>
        <begin position="15"/>
        <end position="26"/>
    </location>
</feature>
<feature type="region of interest" description="Disordered" evidence="1">
    <location>
        <begin position="1"/>
        <end position="75"/>
    </location>
</feature>
<dbReference type="Proteomes" id="UP000504610">
    <property type="component" value="Chromosome 3"/>
</dbReference>
<proteinExistence type="predicted"/>
<dbReference type="AlphaFoldDB" id="A0A6J0MTC1"/>
<dbReference type="KEGG" id="rsz:108846385"/>
<feature type="compositionally biased region" description="Basic residues" evidence="1">
    <location>
        <begin position="1"/>
        <end position="11"/>
    </location>
</feature>
<protein>
    <submittedName>
        <fullName evidence="3">Uncharacterized protein LOC108846385</fullName>
    </submittedName>
</protein>
<keyword evidence="2" id="KW-1185">Reference proteome</keyword>
<dbReference type="PANTHER" id="PTHR38527:SF5">
    <property type="entry name" value="GENOME ASSEMBLY, CHROMOSOME: A03"/>
    <property type="match status" value="1"/>
</dbReference>
<dbReference type="GeneID" id="108846385"/>
<feature type="compositionally biased region" description="Pro residues" evidence="1">
    <location>
        <begin position="31"/>
        <end position="54"/>
    </location>
</feature>
<reference evidence="2" key="1">
    <citation type="journal article" date="2019" name="Database">
        <title>The radish genome database (RadishGD): an integrated information resource for radish genomics.</title>
        <authorList>
            <person name="Yu H.J."/>
            <person name="Baek S."/>
            <person name="Lee Y.J."/>
            <person name="Cho A."/>
            <person name="Mun J.H."/>
        </authorList>
    </citation>
    <scope>NUCLEOTIDE SEQUENCE [LARGE SCALE GENOMIC DNA]</scope>
    <source>
        <strain evidence="2">cv. WK10039</strain>
    </source>
</reference>